<dbReference type="Proteomes" id="UP000241769">
    <property type="component" value="Unassembled WGS sequence"/>
</dbReference>
<proteinExistence type="predicted"/>
<dbReference type="EMBL" id="MDYQ01000009">
    <property type="protein sequence ID" value="PRP88590.1"/>
    <property type="molecule type" value="Genomic_DNA"/>
</dbReference>
<dbReference type="InParanoid" id="A0A2P6NXA2"/>
<evidence type="ECO:0000313" key="2">
    <source>
        <dbReference type="Proteomes" id="UP000241769"/>
    </source>
</evidence>
<name>A0A2P6NXA2_9EUKA</name>
<evidence type="ECO:0008006" key="3">
    <source>
        <dbReference type="Google" id="ProtNLM"/>
    </source>
</evidence>
<evidence type="ECO:0000313" key="1">
    <source>
        <dbReference type="EMBL" id="PRP88590.1"/>
    </source>
</evidence>
<protein>
    <recommendedName>
        <fullName evidence="3">Ankyrin repeat protein</fullName>
    </recommendedName>
</protein>
<gene>
    <name evidence="1" type="ORF">PROFUN_03001</name>
</gene>
<dbReference type="AlphaFoldDB" id="A0A2P6NXA2"/>
<organism evidence="1 2">
    <name type="scientific">Planoprotostelium fungivorum</name>
    <dbReference type="NCBI Taxonomy" id="1890364"/>
    <lineage>
        <taxon>Eukaryota</taxon>
        <taxon>Amoebozoa</taxon>
        <taxon>Evosea</taxon>
        <taxon>Variosea</taxon>
        <taxon>Cavosteliida</taxon>
        <taxon>Cavosteliaceae</taxon>
        <taxon>Planoprotostelium</taxon>
    </lineage>
</organism>
<dbReference type="InterPro" id="IPR036770">
    <property type="entry name" value="Ankyrin_rpt-contain_sf"/>
</dbReference>
<reference evidence="1 2" key="1">
    <citation type="journal article" date="2018" name="Genome Biol. Evol.">
        <title>Multiple Roots of Fruiting Body Formation in Amoebozoa.</title>
        <authorList>
            <person name="Hillmann F."/>
            <person name="Forbes G."/>
            <person name="Novohradska S."/>
            <person name="Ferling I."/>
            <person name="Riege K."/>
            <person name="Groth M."/>
            <person name="Westermann M."/>
            <person name="Marz M."/>
            <person name="Spaller T."/>
            <person name="Winckler T."/>
            <person name="Schaap P."/>
            <person name="Glockner G."/>
        </authorList>
    </citation>
    <scope>NUCLEOTIDE SEQUENCE [LARGE SCALE GENOMIC DNA]</scope>
    <source>
        <strain evidence="1 2">Jena</strain>
    </source>
</reference>
<sequence length="233" mass="26113">MNEDVGQNDYVDSFTGCLTHHDLLLTVRGWRVDSVHFILDPYTTTDFMLSRFDRIVRLLLADPRRLPRSYRDHTAIVVQRAYGSITSARTITHGNPSLTPRDYEEFSRRRTEGCGDPFAPDNDAIIQAAERHHIEIVVALVRSSSGSIGTTQQGNSSFNVVTSQQYGYSRGRVDPSTHEQGAVRDATHNGHRKVVQLLTANPRMDSSENHNEAVRNAASNGHTEVLSFCLLQH</sequence>
<accession>A0A2P6NXA2</accession>
<dbReference type="Gene3D" id="1.25.40.20">
    <property type="entry name" value="Ankyrin repeat-containing domain"/>
    <property type="match status" value="1"/>
</dbReference>
<keyword evidence="2" id="KW-1185">Reference proteome</keyword>
<comment type="caution">
    <text evidence="1">The sequence shown here is derived from an EMBL/GenBank/DDBJ whole genome shotgun (WGS) entry which is preliminary data.</text>
</comment>